<evidence type="ECO:0000256" key="7">
    <source>
        <dbReference type="ARBA" id="ARBA00022723"/>
    </source>
</evidence>
<comment type="similarity">
    <text evidence="2 15">Belongs to the cation transport ATPase (P-type) (TC 3.A.3) family. Type IB subfamily.</text>
</comment>
<dbReference type="Pfam" id="PF00403">
    <property type="entry name" value="HMA"/>
    <property type="match status" value="1"/>
</dbReference>
<dbReference type="AlphaFoldDB" id="A0A8I1W483"/>
<dbReference type="GO" id="GO:0043682">
    <property type="term" value="F:P-type divalent copper transporter activity"/>
    <property type="evidence" value="ECO:0007669"/>
    <property type="project" value="TreeGrafter"/>
</dbReference>
<comment type="subcellular location">
    <subcellularLocation>
        <location evidence="1">Cell membrane</location>
        <topology evidence="1">Multi-pass membrane protein</topology>
    </subcellularLocation>
</comment>
<dbReference type="FunFam" id="2.70.150.10:FF:000002">
    <property type="entry name" value="Copper-transporting ATPase 1, putative"/>
    <property type="match status" value="1"/>
</dbReference>
<dbReference type="InterPro" id="IPR044492">
    <property type="entry name" value="P_typ_ATPase_HD_dom"/>
</dbReference>
<evidence type="ECO:0000256" key="1">
    <source>
        <dbReference type="ARBA" id="ARBA00004651"/>
    </source>
</evidence>
<feature type="transmembrane region" description="Helical" evidence="15">
    <location>
        <begin position="277"/>
        <end position="295"/>
    </location>
</feature>
<feature type="transmembrane region" description="Helical" evidence="15">
    <location>
        <begin position="797"/>
        <end position="815"/>
    </location>
</feature>
<evidence type="ECO:0000313" key="17">
    <source>
        <dbReference type="EMBL" id="MBO1107639.1"/>
    </source>
</evidence>
<dbReference type="GO" id="GO:0016887">
    <property type="term" value="F:ATP hydrolysis activity"/>
    <property type="evidence" value="ECO:0007669"/>
    <property type="project" value="InterPro"/>
</dbReference>
<dbReference type="Pfam" id="PF12156">
    <property type="entry name" value="ATPase-cat_bd"/>
    <property type="match status" value="1"/>
</dbReference>
<dbReference type="PROSITE" id="PS50846">
    <property type="entry name" value="HMA_2"/>
    <property type="match status" value="1"/>
</dbReference>
<keyword evidence="7 15" id="KW-0479">Metal-binding</keyword>
<reference evidence="17" key="1">
    <citation type="submission" date="2021-03" db="EMBL/GenBank/DDBJ databases">
        <title>Plesiomonas shigelloides zfcc0051, isolated from zebrafish feces.</title>
        <authorList>
            <person name="Vanderhoek Z."/>
            <person name="Gaulke C."/>
        </authorList>
    </citation>
    <scope>NUCLEOTIDE SEQUENCE</scope>
    <source>
        <strain evidence="17">Zfcc0051</strain>
    </source>
</reference>
<dbReference type="Proteomes" id="UP000664658">
    <property type="component" value="Unassembled WGS sequence"/>
</dbReference>
<dbReference type="InterPro" id="IPR021993">
    <property type="entry name" value="ATPase-cat-bd"/>
</dbReference>
<dbReference type="GO" id="GO:0005524">
    <property type="term" value="F:ATP binding"/>
    <property type="evidence" value="ECO:0007669"/>
    <property type="project" value="UniProtKB-UniRule"/>
</dbReference>
<sequence>MDAVHACYHCGEPVPPGSRYEVILFNEPRAMCCPGCQAVAQTIVDSGLTSYYQYRTTPASRSELVPDELKNLQHYDLPEVQAEFVHQNNQGSETRNEISLSLDGVTCAACAWLIEKHLGQSDGVLSIQVNATAQRALLRWDPARVRLSELLARLRRLGYQAAPFEVASQEQQYRREMNSYLRKLGIAGLASMQVMMVAVALYLEMFSDLDATQRWYFRWVSLIMSTPVILYASLPFYYSAWRSLKARTLNMDVPVSFALIGAYIASAYATITNQGEVYFESITMFAFFLLLGRFLEMRVRRLATEATSNLLKLVPSIATRENGEQVAAKSLRPGDRIIIRPGERVPADSCITDGISDVNESMLTGEYLPVTKQKHDPVYAGTVNGEGSLTAQVTHTGADSLLASILRLQDQALQTKPAIVLIADRIARYFVWALLLIAAMTWFGWHLYEPEKAFWVTLSVLVATCPCALALATPTAVTCVISRLSQMGLLVRKGHALETLCQVNRIVLDKTGTITEGRMSLVRTDVLTAQRSSADVLALAAALEAHSAHPIARVFQHLSDVSVNSGSPSAYSAEQAEIVTGNGIRARINGTVYRIGHYDFACAALANTNVATTEQAHRQPSDVPAGVLPVYLANETQLLACFWLQDPLRDDALASLTHLNQRGIQLSLLTGDRSGAADYIAAQLPLADWHKGLSPQDKLDYLQQRQQQGEIVMMVGDGVNDAPVLAGAHLSVAMGSGTDLAKNAADMVLLSDKLDRLPQALHLARRTRRIIRENLAWSLGYNLVILPLAISGMLPPYLAAIGMSASSLIVVLNSLRLMR</sequence>
<dbReference type="InterPro" id="IPR023214">
    <property type="entry name" value="HAD_sf"/>
</dbReference>
<evidence type="ECO:0000256" key="12">
    <source>
        <dbReference type="ARBA" id="ARBA00022989"/>
    </source>
</evidence>
<dbReference type="InterPro" id="IPR027256">
    <property type="entry name" value="P-typ_ATPase_IB"/>
</dbReference>
<name>A0A8I1W483_PLESH</name>
<dbReference type="GO" id="GO:0055070">
    <property type="term" value="P:copper ion homeostasis"/>
    <property type="evidence" value="ECO:0007669"/>
    <property type="project" value="TreeGrafter"/>
</dbReference>
<evidence type="ECO:0000256" key="9">
    <source>
        <dbReference type="ARBA" id="ARBA00022840"/>
    </source>
</evidence>
<dbReference type="SFLD" id="SFLDF00027">
    <property type="entry name" value="p-type_atpase"/>
    <property type="match status" value="1"/>
</dbReference>
<dbReference type="PROSITE" id="PS01229">
    <property type="entry name" value="COF_2"/>
    <property type="match status" value="1"/>
</dbReference>
<dbReference type="InterPro" id="IPR001757">
    <property type="entry name" value="P_typ_ATPase"/>
</dbReference>
<keyword evidence="11" id="KW-1278">Translocase</keyword>
<dbReference type="NCBIfam" id="TIGR01525">
    <property type="entry name" value="ATPase-IB_hvy"/>
    <property type="match status" value="1"/>
</dbReference>
<keyword evidence="13" id="KW-0406">Ion transport</keyword>
<keyword evidence="14 15" id="KW-0472">Membrane</keyword>
<dbReference type="Gene3D" id="3.40.50.1000">
    <property type="entry name" value="HAD superfamily/HAD-like"/>
    <property type="match status" value="1"/>
</dbReference>
<dbReference type="InterPro" id="IPR036412">
    <property type="entry name" value="HAD-like_sf"/>
</dbReference>
<dbReference type="InterPro" id="IPR018303">
    <property type="entry name" value="ATPase_P-typ_P_site"/>
</dbReference>
<keyword evidence="12 15" id="KW-1133">Transmembrane helix</keyword>
<evidence type="ECO:0000256" key="13">
    <source>
        <dbReference type="ARBA" id="ARBA00023065"/>
    </source>
</evidence>
<keyword evidence="3" id="KW-0813">Transport</keyword>
<dbReference type="SFLD" id="SFLDG00002">
    <property type="entry name" value="C1.7:_P-type_atpase_like"/>
    <property type="match status" value="1"/>
</dbReference>
<evidence type="ECO:0000256" key="15">
    <source>
        <dbReference type="RuleBase" id="RU362081"/>
    </source>
</evidence>
<dbReference type="PROSITE" id="PS00154">
    <property type="entry name" value="ATPASE_E1_E2"/>
    <property type="match status" value="1"/>
</dbReference>
<dbReference type="GO" id="GO:0005507">
    <property type="term" value="F:copper ion binding"/>
    <property type="evidence" value="ECO:0007669"/>
    <property type="project" value="TreeGrafter"/>
</dbReference>
<dbReference type="SUPFAM" id="SSF81665">
    <property type="entry name" value="Calcium ATPase, transmembrane domain M"/>
    <property type="match status" value="1"/>
</dbReference>
<gene>
    <name evidence="17" type="ORF">J2R62_05250</name>
</gene>
<dbReference type="GO" id="GO:0005886">
    <property type="term" value="C:plasma membrane"/>
    <property type="evidence" value="ECO:0007669"/>
    <property type="project" value="UniProtKB-SubCell"/>
</dbReference>
<dbReference type="Pfam" id="PF00122">
    <property type="entry name" value="E1-E2_ATPase"/>
    <property type="match status" value="1"/>
</dbReference>
<accession>A0A8I1W483</accession>
<dbReference type="CDD" id="cd02079">
    <property type="entry name" value="P-type_ATPase_HM"/>
    <property type="match status" value="1"/>
</dbReference>
<dbReference type="Gene3D" id="2.70.150.10">
    <property type="entry name" value="Calcium-transporting ATPase, cytoplasmic transduction domain A"/>
    <property type="match status" value="1"/>
</dbReference>
<organism evidence="17 18">
    <name type="scientific">Plesiomonas shigelloides</name>
    <name type="common">Aeromonas shigelloides</name>
    <dbReference type="NCBI Taxonomy" id="703"/>
    <lineage>
        <taxon>Bacteria</taxon>
        <taxon>Pseudomonadati</taxon>
        <taxon>Pseudomonadota</taxon>
        <taxon>Gammaproteobacteria</taxon>
        <taxon>Enterobacterales</taxon>
        <taxon>Enterobacteriaceae</taxon>
        <taxon>Plesiomonas</taxon>
    </lineage>
</organism>
<dbReference type="Pfam" id="PF00702">
    <property type="entry name" value="Hydrolase"/>
    <property type="match status" value="1"/>
</dbReference>
<keyword evidence="9 15" id="KW-0067">ATP-binding</keyword>
<dbReference type="PANTHER" id="PTHR43520:SF5">
    <property type="entry name" value="CATION-TRANSPORTING P-TYPE ATPASE-RELATED"/>
    <property type="match status" value="1"/>
</dbReference>
<dbReference type="RefSeq" id="WP_207541772.1">
    <property type="nucleotide sequence ID" value="NZ_JAFNAA010000004.1"/>
</dbReference>
<feature type="transmembrane region" description="Helical" evidence="15">
    <location>
        <begin position="454"/>
        <end position="482"/>
    </location>
</feature>
<dbReference type="NCBIfam" id="TIGR01511">
    <property type="entry name" value="ATPase-IB1_Cu"/>
    <property type="match status" value="1"/>
</dbReference>
<evidence type="ECO:0000256" key="4">
    <source>
        <dbReference type="ARBA" id="ARBA00022475"/>
    </source>
</evidence>
<feature type="transmembrane region" description="Helical" evidence="15">
    <location>
        <begin position="249"/>
        <end position="271"/>
    </location>
</feature>
<dbReference type="SUPFAM" id="SSF81653">
    <property type="entry name" value="Calcium ATPase, transduction domain A"/>
    <property type="match status" value="1"/>
</dbReference>
<feature type="transmembrane region" description="Helical" evidence="15">
    <location>
        <begin position="215"/>
        <end position="237"/>
    </location>
</feature>
<proteinExistence type="inferred from homology"/>
<feature type="transmembrane region" description="Helical" evidence="15">
    <location>
        <begin position="429"/>
        <end position="448"/>
    </location>
</feature>
<evidence type="ECO:0000256" key="14">
    <source>
        <dbReference type="ARBA" id="ARBA00023136"/>
    </source>
</evidence>
<dbReference type="Gene3D" id="3.30.70.100">
    <property type="match status" value="1"/>
</dbReference>
<evidence type="ECO:0000256" key="10">
    <source>
        <dbReference type="ARBA" id="ARBA00022842"/>
    </source>
</evidence>
<comment type="caution">
    <text evidence="17">The sequence shown here is derived from an EMBL/GenBank/DDBJ whole genome shotgun (WGS) entry which is preliminary data.</text>
</comment>
<dbReference type="Gene3D" id="3.40.1110.10">
    <property type="entry name" value="Calcium-transporting ATPase, cytoplasmic domain N"/>
    <property type="match status" value="1"/>
</dbReference>
<feature type="domain" description="HMA" evidence="16">
    <location>
        <begin position="96"/>
        <end position="162"/>
    </location>
</feature>
<keyword evidence="6 15" id="KW-0812">Transmembrane</keyword>
<dbReference type="InterPro" id="IPR036163">
    <property type="entry name" value="HMA_dom_sf"/>
</dbReference>
<dbReference type="InterPro" id="IPR059000">
    <property type="entry name" value="ATPase_P-type_domA"/>
</dbReference>
<evidence type="ECO:0000256" key="11">
    <source>
        <dbReference type="ARBA" id="ARBA00022967"/>
    </source>
</evidence>
<dbReference type="InterPro" id="IPR023299">
    <property type="entry name" value="ATPase_P-typ_cyto_dom_N"/>
</dbReference>
<feature type="transmembrane region" description="Helical" evidence="15">
    <location>
        <begin position="184"/>
        <end position="203"/>
    </location>
</feature>
<dbReference type="NCBIfam" id="TIGR01494">
    <property type="entry name" value="ATPase_P-type"/>
    <property type="match status" value="2"/>
</dbReference>
<dbReference type="EMBL" id="JAFNAA010000004">
    <property type="protein sequence ID" value="MBO1107639.1"/>
    <property type="molecule type" value="Genomic_DNA"/>
</dbReference>
<dbReference type="SUPFAM" id="SSF55008">
    <property type="entry name" value="HMA, heavy metal-associated domain"/>
    <property type="match status" value="1"/>
</dbReference>
<evidence type="ECO:0000259" key="16">
    <source>
        <dbReference type="PROSITE" id="PS50846"/>
    </source>
</evidence>
<dbReference type="InterPro" id="IPR008250">
    <property type="entry name" value="ATPase_P-typ_transduc_dom_A_sf"/>
</dbReference>
<dbReference type="InterPro" id="IPR006121">
    <property type="entry name" value="HMA_dom"/>
</dbReference>
<dbReference type="SFLD" id="SFLDS00003">
    <property type="entry name" value="Haloacid_Dehalogenase"/>
    <property type="match status" value="1"/>
</dbReference>
<dbReference type="SUPFAM" id="SSF56784">
    <property type="entry name" value="HAD-like"/>
    <property type="match status" value="1"/>
</dbReference>
<evidence type="ECO:0000256" key="6">
    <source>
        <dbReference type="ARBA" id="ARBA00022692"/>
    </source>
</evidence>
<dbReference type="PRINTS" id="PR00119">
    <property type="entry name" value="CATATPASE"/>
</dbReference>
<protein>
    <submittedName>
        <fullName evidence="17">Heavy metal translocating P-type ATPase</fullName>
    </submittedName>
</protein>
<evidence type="ECO:0000256" key="8">
    <source>
        <dbReference type="ARBA" id="ARBA00022741"/>
    </source>
</evidence>
<evidence type="ECO:0000256" key="5">
    <source>
        <dbReference type="ARBA" id="ARBA00022553"/>
    </source>
</evidence>
<dbReference type="CDD" id="cd00371">
    <property type="entry name" value="HMA"/>
    <property type="match status" value="1"/>
</dbReference>
<dbReference type="PANTHER" id="PTHR43520">
    <property type="entry name" value="ATP7, ISOFORM B"/>
    <property type="match status" value="1"/>
</dbReference>
<keyword evidence="10" id="KW-0460">Magnesium</keyword>
<feature type="transmembrane region" description="Helical" evidence="15">
    <location>
        <begin position="775"/>
        <end position="791"/>
    </location>
</feature>
<keyword evidence="5" id="KW-0597">Phosphoprotein</keyword>
<evidence type="ECO:0000256" key="3">
    <source>
        <dbReference type="ARBA" id="ARBA00022448"/>
    </source>
</evidence>
<dbReference type="InterPro" id="IPR023298">
    <property type="entry name" value="ATPase_P-typ_TM_dom_sf"/>
</dbReference>
<evidence type="ECO:0000313" key="18">
    <source>
        <dbReference type="Proteomes" id="UP000664658"/>
    </source>
</evidence>
<keyword evidence="4 15" id="KW-1003">Cell membrane</keyword>
<evidence type="ECO:0000256" key="2">
    <source>
        <dbReference type="ARBA" id="ARBA00006024"/>
    </source>
</evidence>
<keyword evidence="8 15" id="KW-0547">Nucleotide-binding</keyword>